<organism evidence="2 3">
    <name type="scientific">Pleurodeles waltl</name>
    <name type="common">Iberian ribbed newt</name>
    <dbReference type="NCBI Taxonomy" id="8319"/>
    <lineage>
        <taxon>Eukaryota</taxon>
        <taxon>Metazoa</taxon>
        <taxon>Chordata</taxon>
        <taxon>Craniata</taxon>
        <taxon>Vertebrata</taxon>
        <taxon>Euteleostomi</taxon>
        <taxon>Amphibia</taxon>
        <taxon>Batrachia</taxon>
        <taxon>Caudata</taxon>
        <taxon>Salamandroidea</taxon>
        <taxon>Salamandridae</taxon>
        <taxon>Pleurodelinae</taxon>
        <taxon>Pleurodeles</taxon>
    </lineage>
</organism>
<accession>A0AAV7R752</accession>
<evidence type="ECO:0000313" key="3">
    <source>
        <dbReference type="Proteomes" id="UP001066276"/>
    </source>
</evidence>
<feature type="region of interest" description="Disordered" evidence="1">
    <location>
        <begin position="82"/>
        <end position="111"/>
    </location>
</feature>
<dbReference type="AlphaFoldDB" id="A0AAV7R752"/>
<protein>
    <submittedName>
        <fullName evidence="2">Uncharacterized protein</fullName>
    </submittedName>
</protein>
<gene>
    <name evidence="2" type="ORF">NDU88_001415</name>
</gene>
<name>A0AAV7R752_PLEWA</name>
<comment type="caution">
    <text evidence="2">The sequence shown here is derived from an EMBL/GenBank/DDBJ whole genome shotgun (WGS) entry which is preliminary data.</text>
</comment>
<dbReference type="Proteomes" id="UP001066276">
    <property type="component" value="Chromosome 5"/>
</dbReference>
<dbReference type="EMBL" id="JANPWB010000009">
    <property type="protein sequence ID" value="KAJ1148587.1"/>
    <property type="molecule type" value="Genomic_DNA"/>
</dbReference>
<reference evidence="2" key="1">
    <citation type="journal article" date="2022" name="bioRxiv">
        <title>Sequencing and chromosome-scale assembly of the giantPleurodeles waltlgenome.</title>
        <authorList>
            <person name="Brown T."/>
            <person name="Elewa A."/>
            <person name="Iarovenko S."/>
            <person name="Subramanian E."/>
            <person name="Araus A.J."/>
            <person name="Petzold A."/>
            <person name="Susuki M."/>
            <person name="Suzuki K.-i.T."/>
            <person name="Hayashi T."/>
            <person name="Toyoda A."/>
            <person name="Oliveira C."/>
            <person name="Osipova E."/>
            <person name="Leigh N.D."/>
            <person name="Simon A."/>
            <person name="Yun M.H."/>
        </authorList>
    </citation>
    <scope>NUCLEOTIDE SEQUENCE</scope>
    <source>
        <strain evidence="2">20211129_DDA</strain>
        <tissue evidence="2">Liver</tissue>
    </source>
</reference>
<feature type="compositionally biased region" description="Basic residues" evidence="1">
    <location>
        <begin position="85"/>
        <end position="95"/>
    </location>
</feature>
<keyword evidence="3" id="KW-1185">Reference proteome</keyword>
<sequence>MSPRYRRPAPAVLRGEAASISQSLCLDTLCNSGGASLRYTGINQQAEGDRSTSVSPRGADVAVTGMRDRAAISLGKNTGTCNKEARKRREHKKYKASSIAHKGNKQGKGIFSNPQVASHYRFIPRPHPSPRKRLPYYYQRYI</sequence>
<evidence type="ECO:0000256" key="1">
    <source>
        <dbReference type="SAM" id="MobiDB-lite"/>
    </source>
</evidence>
<proteinExistence type="predicted"/>
<evidence type="ECO:0000313" key="2">
    <source>
        <dbReference type="EMBL" id="KAJ1148587.1"/>
    </source>
</evidence>